<evidence type="ECO:0000256" key="1">
    <source>
        <dbReference type="SAM" id="Phobius"/>
    </source>
</evidence>
<keyword evidence="1" id="KW-1133">Transmembrane helix</keyword>
<name>A0ABQ5MV46_9MICC</name>
<keyword evidence="1" id="KW-0812">Transmembrane</keyword>
<gene>
    <name evidence="2" type="ORF">AHIS1636_19570</name>
</gene>
<feature type="transmembrane region" description="Helical" evidence="1">
    <location>
        <begin position="20"/>
        <end position="41"/>
    </location>
</feature>
<proteinExistence type="predicted"/>
<feature type="transmembrane region" description="Helical" evidence="1">
    <location>
        <begin position="48"/>
        <end position="69"/>
    </location>
</feature>
<dbReference type="EMBL" id="BRVS01000008">
    <property type="protein sequence ID" value="GLB67517.1"/>
    <property type="molecule type" value="Genomic_DNA"/>
</dbReference>
<evidence type="ECO:0000313" key="3">
    <source>
        <dbReference type="Proteomes" id="UP001209654"/>
    </source>
</evidence>
<organism evidence="2 3">
    <name type="scientific">Arthrobacter mangrovi</name>
    <dbReference type="NCBI Taxonomy" id="2966350"/>
    <lineage>
        <taxon>Bacteria</taxon>
        <taxon>Bacillati</taxon>
        <taxon>Actinomycetota</taxon>
        <taxon>Actinomycetes</taxon>
        <taxon>Micrococcales</taxon>
        <taxon>Micrococcaceae</taxon>
        <taxon>Arthrobacter</taxon>
    </lineage>
</organism>
<protein>
    <submittedName>
        <fullName evidence="2">Uncharacterized protein</fullName>
    </submittedName>
</protein>
<accession>A0ABQ5MV46</accession>
<keyword evidence="3" id="KW-1185">Reference proteome</keyword>
<keyword evidence="1" id="KW-0472">Membrane</keyword>
<comment type="caution">
    <text evidence="2">The sequence shown here is derived from an EMBL/GenBank/DDBJ whole genome shotgun (WGS) entry which is preliminary data.</text>
</comment>
<dbReference type="Proteomes" id="UP001209654">
    <property type="component" value="Unassembled WGS sequence"/>
</dbReference>
<evidence type="ECO:0000313" key="2">
    <source>
        <dbReference type="EMBL" id="GLB67517.1"/>
    </source>
</evidence>
<reference evidence="2 3" key="1">
    <citation type="journal article" date="2023" name="Int. J. Syst. Evol. Microbiol.">
        <title>Arthrobacter mangrovi sp. nov., an actinobacterium isolated from the rhizosphere of a mangrove.</title>
        <authorList>
            <person name="Hamada M."/>
            <person name="Saitou S."/>
            <person name="Enomoto N."/>
            <person name="Nanri K."/>
            <person name="Hidaka K."/>
            <person name="Miura T."/>
            <person name="Tamura T."/>
        </authorList>
    </citation>
    <scope>NUCLEOTIDE SEQUENCE [LARGE SCALE GENOMIC DNA]</scope>
    <source>
        <strain evidence="2 3">NBRC 112813</strain>
    </source>
</reference>
<sequence>MSSRTSNDGGIISGPSTGTIVWGLIAVAVSLLVLLSVLFGLSFDFGQVLIVLLIGSGLALVAGGIWGVLRTRDKASDPYRSSDRDTP</sequence>
<dbReference type="RefSeq" id="WP_264795639.1">
    <property type="nucleotide sequence ID" value="NZ_BRVS01000008.1"/>
</dbReference>